<accession>A0ABD2JCF1</accession>
<dbReference type="PANTHER" id="PTHR34851:SF2">
    <property type="entry name" value="PROTEIN CBG16728"/>
    <property type="match status" value="1"/>
</dbReference>
<keyword evidence="1" id="KW-0472">Membrane</keyword>
<gene>
    <name evidence="2" type="ORF">niasHT_023846</name>
</gene>
<keyword evidence="3" id="KW-1185">Reference proteome</keyword>
<feature type="transmembrane region" description="Helical" evidence="1">
    <location>
        <begin position="149"/>
        <end position="174"/>
    </location>
</feature>
<dbReference type="Proteomes" id="UP001620626">
    <property type="component" value="Unassembled WGS sequence"/>
</dbReference>
<protein>
    <submittedName>
        <fullName evidence="2">Uncharacterized protein</fullName>
    </submittedName>
</protein>
<feature type="transmembrane region" description="Helical" evidence="1">
    <location>
        <begin position="65"/>
        <end position="85"/>
    </location>
</feature>
<name>A0ABD2JCF1_9BILA</name>
<feature type="transmembrane region" description="Helical" evidence="1">
    <location>
        <begin position="35"/>
        <end position="53"/>
    </location>
</feature>
<feature type="transmembrane region" description="Helical" evidence="1">
    <location>
        <begin position="91"/>
        <end position="113"/>
    </location>
</feature>
<dbReference type="AlphaFoldDB" id="A0ABD2JCF1"/>
<evidence type="ECO:0000313" key="3">
    <source>
        <dbReference type="Proteomes" id="UP001620626"/>
    </source>
</evidence>
<sequence length="188" mass="21044">MSEPMEGQFTTDSDHNLGEGKKCNCFCFSAEIKKATFVVAIVSSFCIVSNLIVKIVGYSEIGWDFELLFLFVDGVAVLSMIYGLSAENAAFLQPFVVLSIITISLMVLLAAYLSTAIVDPNSWASQELELELNKRLSDVAKRMQLEFKFIVSLVATIALVGLFISIFLHLWFVYLTVQCAKHFRRLSY</sequence>
<reference evidence="2 3" key="1">
    <citation type="submission" date="2024-10" db="EMBL/GenBank/DDBJ databases">
        <authorList>
            <person name="Kim D."/>
        </authorList>
    </citation>
    <scope>NUCLEOTIDE SEQUENCE [LARGE SCALE GENOMIC DNA]</scope>
    <source>
        <strain evidence="2">BH-2024</strain>
    </source>
</reference>
<keyword evidence="1" id="KW-1133">Transmembrane helix</keyword>
<evidence type="ECO:0000256" key="1">
    <source>
        <dbReference type="SAM" id="Phobius"/>
    </source>
</evidence>
<dbReference type="EMBL" id="JBICBT010001002">
    <property type="protein sequence ID" value="KAL3088286.1"/>
    <property type="molecule type" value="Genomic_DNA"/>
</dbReference>
<proteinExistence type="predicted"/>
<organism evidence="2 3">
    <name type="scientific">Heterodera trifolii</name>
    <dbReference type="NCBI Taxonomy" id="157864"/>
    <lineage>
        <taxon>Eukaryota</taxon>
        <taxon>Metazoa</taxon>
        <taxon>Ecdysozoa</taxon>
        <taxon>Nematoda</taxon>
        <taxon>Chromadorea</taxon>
        <taxon>Rhabditida</taxon>
        <taxon>Tylenchina</taxon>
        <taxon>Tylenchomorpha</taxon>
        <taxon>Tylenchoidea</taxon>
        <taxon>Heteroderidae</taxon>
        <taxon>Heteroderinae</taxon>
        <taxon>Heterodera</taxon>
    </lineage>
</organism>
<dbReference type="PANTHER" id="PTHR34851">
    <property type="entry name" value="PROTEIN CBG05235-RELATED"/>
    <property type="match status" value="1"/>
</dbReference>
<evidence type="ECO:0000313" key="2">
    <source>
        <dbReference type="EMBL" id="KAL3088286.1"/>
    </source>
</evidence>
<comment type="caution">
    <text evidence="2">The sequence shown here is derived from an EMBL/GenBank/DDBJ whole genome shotgun (WGS) entry which is preliminary data.</text>
</comment>
<keyword evidence="1" id="KW-0812">Transmembrane</keyword>